<dbReference type="Gene3D" id="6.10.340.10">
    <property type="match status" value="1"/>
</dbReference>
<keyword evidence="10" id="KW-1185">Reference proteome</keyword>
<reference evidence="9 10" key="1">
    <citation type="submission" date="2020-06" db="EMBL/GenBank/DDBJ databases">
        <title>The endosymbiont of the kinetoplastid Bodo saltans is a Paracaedibacter-like alpha-proteobacterium possessing a putative toxin-antitoxin system.</title>
        <authorList>
            <person name="Midha S."/>
            <person name="Rigden D.J."/>
            <person name="Siozios S."/>
            <person name="Hurst G.D.D."/>
            <person name="Jackson A.P."/>
        </authorList>
    </citation>
    <scope>NUCLEOTIDE SEQUENCE [LARGE SCALE GENOMIC DNA]</scope>
    <source>
        <strain evidence="9">Lake Konstanz</strain>
    </source>
</reference>
<evidence type="ECO:0000259" key="8">
    <source>
        <dbReference type="PROSITE" id="PS50125"/>
    </source>
</evidence>
<evidence type="ECO:0000256" key="3">
    <source>
        <dbReference type="ARBA" id="ARBA00022475"/>
    </source>
</evidence>
<sequence>MSILQKVRHFWKSHKLHFNIITASLALLIGSNGLIIFYSYFTNRAAVMNFSKDIMSQISEKSIAKSAAYLESARKITVLSQRMITKPEEIDMETNPKLYEYLANVVAEYPHIDSMYAGSERGDLLYVEMINPGRDYFFKNDASKKLPGNIKFIVQTIKRSIAEPIQTYYYLDSNKHILLKETLNKFDYDPRTREWYMNVAQSRKFNWSNIYIFAIYNIPGITASAPLSSGDSNGDGFFGVIGTDLTLGGYSQFLASTQLSPQGLVFIFNGAGEVIAHPDPKKGLLIQGTDIKAQMVQAMDRKEIVKAYDLFAKTKEPLIIFEEQGTEYVGSFTRFPADFPYEWYLCIVAPSDEFVGFINRSYQNNLMMAVTILILSAFFIYYLSRRISKPIVFLSQEIKRLQNFDMSGDLSFTSNVAEIQAIRDAMAALKKSLTSFGKFMPKALVMKLIAKGVDIKLGGKEKELSLFFSDIVSFTSISESMGAEKLALHLSEYLNELSHIIMETGGTIDKYIGDAIMAFWGAPINDPNHTFHACNAALMCQKRLVELNRKWTMEGKPVFLTRIGLHTQSVIVGNIGSEERMNYTVLGDGVNLAARLEGVNKLYGTNIMASGVMYEKLKSKFLFRPVDVVAVKGKNESVIIYELMAQLVGEPALLPSEHTMELATVTAKAFKVYLEQRWDEALGFIESGLKKAPEDTVLILLADRCRNFKANPPGEKWDGSVHLTTK</sequence>
<dbReference type="Pfam" id="PF00211">
    <property type="entry name" value="Guanylate_cyc"/>
    <property type="match status" value="1"/>
</dbReference>
<feature type="domain" description="Guanylate cyclase" evidence="8">
    <location>
        <begin position="465"/>
        <end position="597"/>
    </location>
</feature>
<dbReference type="Pfam" id="PF22673">
    <property type="entry name" value="MCP-like_PDC_1"/>
    <property type="match status" value="1"/>
</dbReference>
<evidence type="ECO:0000256" key="7">
    <source>
        <dbReference type="SAM" id="Phobius"/>
    </source>
</evidence>
<evidence type="ECO:0000256" key="2">
    <source>
        <dbReference type="ARBA" id="ARBA00005381"/>
    </source>
</evidence>
<dbReference type="SMART" id="SM00044">
    <property type="entry name" value="CYCc"/>
    <property type="match status" value="1"/>
</dbReference>
<evidence type="ECO:0000313" key="9">
    <source>
        <dbReference type="EMBL" id="QOL19673.1"/>
    </source>
</evidence>
<feature type="transmembrane region" description="Helical" evidence="7">
    <location>
        <begin position="366"/>
        <end position="384"/>
    </location>
</feature>
<dbReference type="RefSeq" id="WP_350332418.1">
    <property type="nucleotide sequence ID" value="NZ_CP054719.1"/>
</dbReference>
<dbReference type="CDD" id="cd12913">
    <property type="entry name" value="PDC1_MCP_like"/>
    <property type="match status" value="1"/>
</dbReference>
<dbReference type="InterPro" id="IPR050697">
    <property type="entry name" value="Adenylyl/Guanylyl_Cyclase_3/4"/>
</dbReference>
<dbReference type="PROSITE" id="PS50125">
    <property type="entry name" value="GUANYLATE_CYCLASE_2"/>
    <property type="match status" value="1"/>
</dbReference>
<evidence type="ECO:0000313" key="10">
    <source>
        <dbReference type="Proteomes" id="UP000594001"/>
    </source>
</evidence>
<keyword evidence="5 7" id="KW-1133">Transmembrane helix</keyword>
<keyword evidence="9" id="KW-0456">Lyase</keyword>
<organism evidence="9 10">
    <name type="scientific">Candidatus Bodocaedibacter vickermanii</name>
    <dbReference type="NCBI Taxonomy" id="2741701"/>
    <lineage>
        <taxon>Bacteria</taxon>
        <taxon>Pseudomonadati</taxon>
        <taxon>Pseudomonadota</taxon>
        <taxon>Alphaproteobacteria</taxon>
        <taxon>Holosporales</taxon>
        <taxon>Candidatus Paracaedibacteraceae</taxon>
        <taxon>Candidatus Bodocaedibacter</taxon>
    </lineage>
</organism>
<keyword evidence="6 7" id="KW-0472">Membrane</keyword>
<evidence type="ECO:0000256" key="1">
    <source>
        <dbReference type="ARBA" id="ARBA00004196"/>
    </source>
</evidence>
<dbReference type="Gene3D" id="3.30.70.1230">
    <property type="entry name" value="Nucleotide cyclase"/>
    <property type="match status" value="1"/>
</dbReference>
<dbReference type="InterPro" id="IPR001054">
    <property type="entry name" value="A/G_cyclase"/>
</dbReference>
<keyword evidence="4 7" id="KW-0812">Transmembrane</keyword>
<proteinExistence type="inferred from homology"/>
<dbReference type="GO" id="GO:0004016">
    <property type="term" value="F:adenylate cyclase activity"/>
    <property type="evidence" value="ECO:0007669"/>
    <property type="project" value="UniProtKB-EC"/>
</dbReference>
<comment type="similarity">
    <text evidence="2">Belongs to the adenylyl cyclase class-3 family.</text>
</comment>
<dbReference type="EMBL" id="CP054719">
    <property type="protein sequence ID" value="QOL19673.1"/>
    <property type="molecule type" value="Genomic_DNA"/>
</dbReference>
<dbReference type="SUPFAM" id="SSF55073">
    <property type="entry name" value="Nucleotide cyclase"/>
    <property type="match status" value="1"/>
</dbReference>
<dbReference type="KEGG" id="pbal:CPBP_00438"/>
<feature type="transmembrane region" description="Helical" evidence="7">
    <location>
        <begin position="20"/>
        <end position="41"/>
    </location>
</feature>
<gene>
    <name evidence="9" type="primary">cyaA</name>
    <name evidence="9" type="ORF">CPBP_00438</name>
</gene>
<dbReference type="EC" id="4.6.1.1" evidence="9"/>
<dbReference type="Gene3D" id="3.30.450.20">
    <property type="entry name" value="PAS domain"/>
    <property type="match status" value="1"/>
</dbReference>
<name>A0A7L9RSS2_9PROT</name>
<accession>A0A7L9RSS2</accession>
<dbReference type="Proteomes" id="UP000594001">
    <property type="component" value="Chromosome"/>
</dbReference>
<dbReference type="GO" id="GO:0006171">
    <property type="term" value="P:cAMP biosynthetic process"/>
    <property type="evidence" value="ECO:0007669"/>
    <property type="project" value="TreeGrafter"/>
</dbReference>
<dbReference type="CDD" id="cd07302">
    <property type="entry name" value="CHD"/>
    <property type="match status" value="1"/>
</dbReference>
<dbReference type="PANTHER" id="PTHR43081">
    <property type="entry name" value="ADENYLATE CYCLASE, TERMINAL-DIFFERENTIATION SPECIFIC-RELATED"/>
    <property type="match status" value="1"/>
</dbReference>
<dbReference type="AlphaFoldDB" id="A0A7L9RSS2"/>
<evidence type="ECO:0000256" key="5">
    <source>
        <dbReference type="ARBA" id="ARBA00022989"/>
    </source>
</evidence>
<dbReference type="FunFam" id="3.30.70.1230:FF:000016">
    <property type="entry name" value="Adenylate/guanylate cyclase domain-containing protein"/>
    <property type="match status" value="1"/>
</dbReference>
<dbReference type="GO" id="GO:0035556">
    <property type="term" value="P:intracellular signal transduction"/>
    <property type="evidence" value="ECO:0007669"/>
    <property type="project" value="InterPro"/>
</dbReference>
<dbReference type="InterPro" id="IPR029787">
    <property type="entry name" value="Nucleotide_cyclase"/>
</dbReference>
<protein>
    <submittedName>
        <fullName evidence="9">Adenylate cyclase 1</fullName>
        <ecNumber evidence="9">4.6.1.1</ecNumber>
    </submittedName>
</protein>
<evidence type="ECO:0000256" key="6">
    <source>
        <dbReference type="ARBA" id="ARBA00023136"/>
    </source>
</evidence>
<evidence type="ECO:0000256" key="4">
    <source>
        <dbReference type="ARBA" id="ARBA00022692"/>
    </source>
</evidence>
<keyword evidence="3" id="KW-1003">Cell membrane</keyword>
<comment type="subcellular location">
    <subcellularLocation>
        <location evidence="1">Cell envelope</location>
    </subcellularLocation>
</comment>
<dbReference type="GO" id="GO:0030313">
    <property type="term" value="C:cell envelope"/>
    <property type="evidence" value="ECO:0007669"/>
    <property type="project" value="UniProtKB-SubCell"/>
</dbReference>
<dbReference type="PANTHER" id="PTHR43081:SF1">
    <property type="entry name" value="ADENYLATE CYCLASE, TERMINAL-DIFFERENTIATION SPECIFIC"/>
    <property type="match status" value="1"/>
</dbReference>